<gene>
    <name evidence="20" type="primary">glmU</name>
    <name evidence="22" type="ORF">EH55_11285</name>
</gene>
<feature type="binding site" evidence="20">
    <location>
        <position position="357"/>
    </location>
    <ligand>
        <name>UDP-N-acetyl-alpha-D-glucosamine</name>
        <dbReference type="ChEBI" id="CHEBI:57705"/>
    </ligand>
</feature>
<dbReference type="RefSeq" id="WP_037978299.1">
    <property type="nucleotide sequence ID" value="NZ_JMKI01000053.1"/>
</dbReference>
<dbReference type="GO" id="GO:0071555">
    <property type="term" value="P:cell wall organization"/>
    <property type="evidence" value="ECO:0007669"/>
    <property type="project" value="UniProtKB-KW"/>
</dbReference>
<comment type="pathway">
    <text evidence="20">Bacterial outer membrane biogenesis; LPS lipid A biosynthesis.</text>
</comment>
<feature type="binding site" evidence="20">
    <location>
        <position position="174"/>
    </location>
    <ligand>
        <name>UDP-N-acetyl-alpha-D-glucosamine</name>
        <dbReference type="ChEBI" id="CHEBI:57705"/>
    </ligand>
</feature>
<evidence type="ECO:0000256" key="5">
    <source>
        <dbReference type="ARBA" id="ARBA00007947"/>
    </source>
</evidence>
<dbReference type="UniPathway" id="UPA00973"/>
<evidence type="ECO:0000256" key="13">
    <source>
        <dbReference type="ARBA" id="ARBA00022984"/>
    </source>
</evidence>
<proteinExistence type="inferred from homology"/>
<dbReference type="NCBIfam" id="TIGR01173">
    <property type="entry name" value="glmU"/>
    <property type="match status" value="1"/>
</dbReference>
<dbReference type="GO" id="GO:0000287">
    <property type="term" value="F:magnesium ion binding"/>
    <property type="evidence" value="ECO:0007669"/>
    <property type="project" value="UniProtKB-UniRule"/>
</dbReference>
<feature type="binding site" evidence="20">
    <location>
        <position position="146"/>
    </location>
    <ligand>
        <name>UDP-N-acetyl-alpha-D-glucosamine</name>
        <dbReference type="ChEBI" id="CHEBI:57705"/>
    </ligand>
</feature>
<dbReference type="SUPFAM" id="SSF53448">
    <property type="entry name" value="Nucleotide-diphospho-sugar transferases"/>
    <property type="match status" value="1"/>
</dbReference>
<dbReference type="OrthoDB" id="9775031at2"/>
<feature type="binding site" evidence="20">
    <location>
        <position position="27"/>
    </location>
    <ligand>
        <name>UDP-N-acetyl-alpha-D-glucosamine</name>
        <dbReference type="ChEBI" id="CHEBI:57705"/>
    </ligand>
</feature>
<dbReference type="CDD" id="cd03353">
    <property type="entry name" value="LbH_GlmU_C"/>
    <property type="match status" value="1"/>
</dbReference>
<feature type="region of interest" description="N-acetyltransferase" evidence="20">
    <location>
        <begin position="257"/>
        <end position="465"/>
    </location>
</feature>
<dbReference type="STRING" id="2754.EH55_11285"/>
<dbReference type="EC" id="2.7.7.23" evidence="20"/>
<dbReference type="Pfam" id="PF00483">
    <property type="entry name" value="NTP_transferase"/>
    <property type="match status" value="1"/>
</dbReference>
<dbReference type="GO" id="GO:0019134">
    <property type="term" value="F:glucosamine-1-phosphate N-acetyltransferase activity"/>
    <property type="evidence" value="ECO:0007669"/>
    <property type="project" value="UniProtKB-UniRule"/>
</dbReference>
<evidence type="ECO:0000256" key="17">
    <source>
        <dbReference type="ARBA" id="ARBA00048247"/>
    </source>
</evidence>
<dbReference type="UniPathway" id="UPA00113">
    <property type="reaction ID" value="UER00532"/>
</dbReference>
<keyword evidence="13 20" id="KW-0573">Peptidoglycan synthesis</keyword>
<dbReference type="Proteomes" id="UP000027665">
    <property type="component" value="Unassembled WGS sequence"/>
</dbReference>
<dbReference type="AlphaFoldDB" id="A0A073J0Q6"/>
<comment type="cofactor">
    <cofactor evidence="20">
        <name>Mg(2+)</name>
        <dbReference type="ChEBI" id="CHEBI:18420"/>
    </cofactor>
    <text evidence="20">Binds 1 Mg(2+) ion per subunit.</text>
</comment>
<dbReference type="EMBL" id="JMKI01000053">
    <property type="protein sequence ID" value="KEJ91277.1"/>
    <property type="molecule type" value="Genomic_DNA"/>
</dbReference>
<comment type="similarity">
    <text evidence="4 20">In the C-terminal section; belongs to the transferase hexapeptide repeat family.</text>
</comment>
<feature type="binding site" evidence="20">
    <location>
        <position position="80"/>
    </location>
    <ligand>
        <name>UDP-N-acetyl-alpha-D-glucosamine</name>
        <dbReference type="ChEBI" id="CHEBI:57705"/>
    </ligand>
</feature>
<feature type="binding site" evidence="20">
    <location>
        <position position="232"/>
    </location>
    <ligand>
        <name>UDP-N-acetyl-alpha-D-glucosamine</name>
        <dbReference type="ChEBI" id="CHEBI:57705"/>
    </ligand>
</feature>
<sequence length="465" mass="50572">MKQQKKSFGVLVLAAGKGTRMRSKTPKVLHTVLEEPILYYPLKAAQSAGFSESAVVVGFGGEAVSSWLESEFPKSEIIWQREQKGTAHAAKLAQRWWSSFDNVMILAGDAPLVTPETLSLFAARHKEEKKACSFLSFDLDDPTGYGRVIRGRGGVSVVEHKDATEEQRAIKEVNSGMYIFDSEALASVIDKISPRNAQGEYYLPDALSLIEEEGGSVDAIKSDAPDEFLGVNDQLQLAKAASVMRDRIVKSLMLNNGMHCMDPRSVWIGPKVKVGRDVTIHPSVQLWGDTVVEDGAFIGSFTVLKNSTVRANANLKGSVRLNDSTVGERASAGPFAFMREHAELLVNAHVGRFVEIKKSKVGKDSKVPHLSYIGDAEIGENTNIGAGTITCNYDGEKKNTTKIGRDCFVGSDTMFVAPVTVGDDVSTAAGSVITQDIPDGALGVARARQTNIEGWSRRRRHKMNK</sequence>
<dbReference type="InterPro" id="IPR029044">
    <property type="entry name" value="Nucleotide-diphossugar_trans"/>
</dbReference>
<keyword evidence="6 20" id="KW-0963">Cytoplasm</keyword>
<evidence type="ECO:0000313" key="22">
    <source>
        <dbReference type="EMBL" id="KEJ91277.1"/>
    </source>
</evidence>
<evidence type="ECO:0000256" key="14">
    <source>
        <dbReference type="ARBA" id="ARBA00023268"/>
    </source>
</evidence>
<dbReference type="Gene3D" id="3.90.550.10">
    <property type="entry name" value="Spore Coat Polysaccharide Biosynthesis Protein SpsA, Chain A"/>
    <property type="match status" value="1"/>
</dbReference>
<feature type="binding site" evidence="20">
    <location>
        <position position="446"/>
    </location>
    <ligand>
        <name>acetyl-CoA</name>
        <dbReference type="ChEBI" id="CHEBI:57288"/>
    </ligand>
</feature>
<dbReference type="GO" id="GO:0009245">
    <property type="term" value="P:lipid A biosynthetic process"/>
    <property type="evidence" value="ECO:0007669"/>
    <property type="project" value="UniProtKB-UniRule"/>
</dbReference>
<feature type="binding site" evidence="20">
    <location>
        <position position="109"/>
    </location>
    <ligand>
        <name>Mg(2+)</name>
        <dbReference type="ChEBI" id="CHEBI:18420"/>
    </ligand>
</feature>
<feature type="active site" description="Proton acceptor" evidence="20">
    <location>
        <position position="369"/>
    </location>
</feature>
<dbReference type="InterPro" id="IPR005835">
    <property type="entry name" value="NTP_transferase_dom"/>
</dbReference>
<dbReference type="PATRIC" id="fig|2754.20.peg.1911"/>
<evidence type="ECO:0000256" key="20">
    <source>
        <dbReference type="HAMAP-Rule" id="MF_01631"/>
    </source>
</evidence>
<dbReference type="GO" id="GO:0005737">
    <property type="term" value="C:cytoplasm"/>
    <property type="evidence" value="ECO:0007669"/>
    <property type="project" value="UniProtKB-SubCell"/>
</dbReference>
<dbReference type="eggNOG" id="COG1207">
    <property type="taxonomic scope" value="Bacteria"/>
</dbReference>
<comment type="similarity">
    <text evidence="5 20">In the N-terminal section; belongs to the N-acetylglucosamine-1-phosphate uridyltransferase family.</text>
</comment>
<comment type="caution">
    <text evidence="20">Lacks conserved residue(s) required for the propagation of feature annotation.</text>
</comment>
<dbReference type="InterPro" id="IPR038009">
    <property type="entry name" value="GlmU_C_LbH"/>
</dbReference>
<comment type="pathway">
    <text evidence="3 20">Nucleotide-sugar biosynthesis; UDP-N-acetyl-alpha-D-glucosamine biosynthesis; UDP-N-acetyl-alpha-D-glucosamine from N-acetyl-alpha-D-glucosamine 1-phosphate: step 1/1.</text>
</comment>
<dbReference type="GO" id="GO:0003977">
    <property type="term" value="F:UDP-N-acetylglucosamine diphosphorylase activity"/>
    <property type="evidence" value="ECO:0007669"/>
    <property type="project" value="UniProtKB-UniRule"/>
</dbReference>
<feature type="binding site" evidence="20">
    <location>
        <position position="232"/>
    </location>
    <ligand>
        <name>Mg(2+)</name>
        <dbReference type="ChEBI" id="CHEBI:18420"/>
    </ligand>
</feature>
<dbReference type="PANTHER" id="PTHR43584:SF3">
    <property type="entry name" value="BIFUNCTIONAL PROTEIN GLMU"/>
    <property type="match status" value="1"/>
</dbReference>
<keyword evidence="15 20" id="KW-0012">Acyltransferase</keyword>
<evidence type="ECO:0000256" key="6">
    <source>
        <dbReference type="ARBA" id="ARBA00022490"/>
    </source>
</evidence>
<comment type="catalytic activity">
    <reaction evidence="17 20">
        <text>alpha-D-glucosamine 1-phosphate + acetyl-CoA = N-acetyl-alpha-D-glucosamine 1-phosphate + CoA + H(+)</text>
        <dbReference type="Rhea" id="RHEA:13725"/>
        <dbReference type="ChEBI" id="CHEBI:15378"/>
        <dbReference type="ChEBI" id="CHEBI:57287"/>
        <dbReference type="ChEBI" id="CHEBI:57288"/>
        <dbReference type="ChEBI" id="CHEBI:57776"/>
        <dbReference type="ChEBI" id="CHEBI:58516"/>
        <dbReference type="EC" id="2.3.1.157"/>
    </reaction>
</comment>
<dbReference type="InterPro" id="IPR011004">
    <property type="entry name" value="Trimer_LpxA-like_sf"/>
</dbReference>
<feature type="binding site" evidence="20">
    <location>
        <begin position="13"/>
        <end position="16"/>
    </location>
    <ligand>
        <name>UDP-N-acetyl-alpha-D-glucosamine</name>
        <dbReference type="ChEBI" id="CHEBI:57705"/>
    </ligand>
</feature>
<feature type="region of interest" description="Pyrophosphorylase" evidence="20">
    <location>
        <begin position="1"/>
        <end position="234"/>
    </location>
</feature>
<feature type="binding site" evidence="20">
    <location>
        <begin position="392"/>
        <end position="393"/>
    </location>
    <ligand>
        <name>acetyl-CoA</name>
        <dbReference type="ChEBI" id="CHEBI:57288"/>
    </ligand>
</feature>
<dbReference type="GO" id="GO:0008360">
    <property type="term" value="P:regulation of cell shape"/>
    <property type="evidence" value="ECO:0007669"/>
    <property type="project" value="UniProtKB-KW"/>
</dbReference>
<evidence type="ECO:0000256" key="10">
    <source>
        <dbReference type="ARBA" id="ARBA00022737"/>
    </source>
</evidence>
<dbReference type="GO" id="GO:0009252">
    <property type="term" value="P:peptidoglycan biosynthetic process"/>
    <property type="evidence" value="ECO:0007669"/>
    <property type="project" value="UniProtKB-UniRule"/>
</dbReference>
<keyword evidence="8 20" id="KW-0548">Nucleotidyltransferase</keyword>
<dbReference type="PANTHER" id="PTHR43584">
    <property type="entry name" value="NUCLEOTIDYL TRANSFERASE"/>
    <property type="match status" value="1"/>
</dbReference>
<evidence type="ECO:0000256" key="9">
    <source>
        <dbReference type="ARBA" id="ARBA00022723"/>
    </source>
</evidence>
<evidence type="ECO:0000256" key="11">
    <source>
        <dbReference type="ARBA" id="ARBA00022842"/>
    </source>
</evidence>
<dbReference type="GO" id="GO:0006048">
    <property type="term" value="P:UDP-N-acetylglucosamine biosynthetic process"/>
    <property type="evidence" value="ECO:0007669"/>
    <property type="project" value="UniProtKB-UniPathway"/>
</dbReference>
<feature type="binding site" evidence="20">
    <location>
        <begin position="85"/>
        <end position="86"/>
    </location>
    <ligand>
        <name>UDP-N-acetyl-alpha-D-glucosamine</name>
        <dbReference type="ChEBI" id="CHEBI:57705"/>
    </ligand>
</feature>
<dbReference type="SUPFAM" id="SSF51161">
    <property type="entry name" value="Trimeric LpxA-like enzymes"/>
    <property type="match status" value="1"/>
</dbReference>
<evidence type="ECO:0000256" key="15">
    <source>
        <dbReference type="ARBA" id="ARBA00023315"/>
    </source>
</evidence>
<evidence type="ECO:0000256" key="16">
    <source>
        <dbReference type="ARBA" id="ARBA00023316"/>
    </source>
</evidence>
<feature type="binding site" evidence="20">
    <location>
        <position position="411"/>
    </location>
    <ligand>
        <name>acetyl-CoA</name>
        <dbReference type="ChEBI" id="CHEBI:57288"/>
    </ligand>
</feature>
<feature type="domain" description="Nucleotidyl transferase" evidence="21">
    <location>
        <begin position="11"/>
        <end position="196"/>
    </location>
</feature>
<evidence type="ECO:0000256" key="8">
    <source>
        <dbReference type="ARBA" id="ARBA00022695"/>
    </source>
</evidence>
<keyword evidence="9 20" id="KW-0479">Metal-binding</keyword>
<comment type="caution">
    <text evidence="22">The sequence shown here is derived from an EMBL/GenBank/DDBJ whole genome shotgun (WGS) entry which is preliminary data.</text>
</comment>
<feature type="binding site" evidence="20">
    <location>
        <position position="159"/>
    </location>
    <ligand>
        <name>UDP-N-acetyl-alpha-D-glucosamine</name>
        <dbReference type="ChEBI" id="CHEBI:57705"/>
    </ligand>
</feature>
<keyword evidence="16 20" id="KW-0961">Cell wall biogenesis/degradation</keyword>
<comment type="function">
    <text evidence="19 20">Catalyzes the last two sequential reactions in the de novo biosynthetic pathway for UDP-N-acetylglucosamine (UDP-GlcNAc). The C-terminal domain catalyzes the transfer of acetyl group from acetyl coenzyme A to glucosamine-1-phosphate (GlcN-1-P) to produce N-acetylglucosamine-1-phosphate (GlcNAc-1-P), which is converted into UDP-GlcNAc by the transfer of uridine 5-monophosphate (from uridine 5-triphosphate), a reaction catalyzed by the N-terminal domain.</text>
</comment>
<comment type="catalytic activity">
    <reaction evidence="18 20">
        <text>N-acetyl-alpha-D-glucosamine 1-phosphate + UTP + H(+) = UDP-N-acetyl-alpha-D-glucosamine + diphosphate</text>
        <dbReference type="Rhea" id="RHEA:13509"/>
        <dbReference type="ChEBI" id="CHEBI:15378"/>
        <dbReference type="ChEBI" id="CHEBI:33019"/>
        <dbReference type="ChEBI" id="CHEBI:46398"/>
        <dbReference type="ChEBI" id="CHEBI:57705"/>
        <dbReference type="ChEBI" id="CHEBI:57776"/>
        <dbReference type="EC" id="2.7.7.23"/>
    </reaction>
</comment>
<dbReference type="InterPro" id="IPR001451">
    <property type="entry name" value="Hexapep"/>
</dbReference>
<evidence type="ECO:0000256" key="3">
    <source>
        <dbReference type="ARBA" id="ARBA00005208"/>
    </source>
</evidence>
<dbReference type="GO" id="GO:0000902">
    <property type="term" value="P:cell morphogenesis"/>
    <property type="evidence" value="ECO:0007669"/>
    <property type="project" value="UniProtKB-UniRule"/>
</dbReference>
<dbReference type="Pfam" id="PF00132">
    <property type="entry name" value="Hexapep"/>
    <property type="match status" value="1"/>
</dbReference>
<evidence type="ECO:0000256" key="12">
    <source>
        <dbReference type="ARBA" id="ARBA00022960"/>
    </source>
</evidence>
<keyword evidence="11 20" id="KW-0460">Magnesium</keyword>
<evidence type="ECO:0000256" key="2">
    <source>
        <dbReference type="ARBA" id="ARBA00005166"/>
    </source>
</evidence>
<keyword evidence="23" id="KW-1185">Reference proteome</keyword>
<evidence type="ECO:0000256" key="18">
    <source>
        <dbReference type="ARBA" id="ARBA00048493"/>
    </source>
</evidence>
<keyword evidence="14 20" id="KW-0511">Multifunctional enzyme</keyword>
<evidence type="ECO:0000256" key="19">
    <source>
        <dbReference type="ARBA" id="ARBA00049628"/>
    </source>
</evidence>
<dbReference type="GeneID" id="90984565"/>
<evidence type="ECO:0000256" key="1">
    <source>
        <dbReference type="ARBA" id="ARBA00004496"/>
    </source>
</evidence>
<dbReference type="CDD" id="cd02540">
    <property type="entry name" value="GT2_GlmU_N_bac"/>
    <property type="match status" value="1"/>
</dbReference>
<comment type="pathway">
    <text evidence="2 20">Nucleotide-sugar biosynthesis; UDP-N-acetyl-alpha-D-glucosamine biosynthesis; N-acetyl-alpha-D-glucosamine 1-phosphate from alpha-D-glucosamine 6-phosphate (route II): step 2/2.</text>
</comment>
<comment type="subunit">
    <text evidence="20">Homotrimer.</text>
</comment>
<comment type="subcellular location">
    <subcellularLocation>
        <location evidence="1 20">Cytoplasm</location>
    </subcellularLocation>
</comment>
<name>A0A073J0Q6_9BACT</name>
<feature type="binding site" evidence="20">
    <location>
        <position position="429"/>
    </location>
    <ligand>
        <name>acetyl-CoA</name>
        <dbReference type="ChEBI" id="CHEBI:57288"/>
    </ligand>
</feature>
<feature type="binding site" evidence="20">
    <location>
        <position position="383"/>
    </location>
    <ligand>
        <name>UDP-N-acetyl-alpha-D-glucosamine</name>
        <dbReference type="ChEBI" id="CHEBI:57705"/>
    </ligand>
</feature>
<dbReference type="GO" id="GO:0016020">
    <property type="term" value="C:membrane"/>
    <property type="evidence" value="ECO:0007669"/>
    <property type="project" value="GOC"/>
</dbReference>
<reference evidence="22 23" key="1">
    <citation type="submission" date="2014-04" db="EMBL/GenBank/DDBJ databases">
        <title>Draft Genome Sequence of Synergistes jonesii.</title>
        <authorList>
            <person name="Coil D.A."/>
            <person name="Eisen J.A."/>
            <person name="Holland-Moritz H.E."/>
        </authorList>
    </citation>
    <scope>NUCLEOTIDE SEQUENCE [LARGE SCALE GENOMIC DNA]</scope>
    <source>
        <strain evidence="22 23">78-1</strain>
    </source>
</reference>
<feature type="binding site" evidence="20">
    <location>
        <position position="372"/>
    </location>
    <ligand>
        <name>UDP-N-acetyl-alpha-D-glucosamine</name>
        <dbReference type="ChEBI" id="CHEBI:57705"/>
    </ligand>
</feature>
<keyword evidence="12 20" id="KW-0133">Cell shape</keyword>
<protein>
    <recommendedName>
        <fullName evidence="20">Bifunctional protein GlmU</fullName>
    </recommendedName>
    <domain>
        <recommendedName>
            <fullName evidence="20">UDP-N-acetylglucosamine pyrophosphorylase</fullName>
            <ecNumber evidence="20">2.7.7.23</ecNumber>
        </recommendedName>
        <alternativeName>
            <fullName evidence="20">N-acetylglucosamine-1-phosphate uridyltransferase</fullName>
        </alternativeName>
    </domain>
    <domain>
        <recommendedName>
            <fullName evidence="20">Glucosamine-1-phosphate N-acetyltransferase</fullName>
            <ecNumber evidence="20">2.3.1.157</ecNumber>
        </recommendedName>
    </domain>
</protein>
<dbReference type="HAMAP" id="MF_01631">
    <property type="entry name" value="GlmU"/>
    <property type="match status" value="1"/>
</dbReference>
<keyword evidence="10 20" id="KW-0677">Repeat</keyword>
<dbReference type="InterPro" id="IPR005882">
    <property type="entry name" value="Bifunctional_GlmU"/>
</dbReference>
<feature type="binding site" evidence="20">
    <location>
        <position position="386"/>
    </location>
    <ligand>
        <name>acetyl-CoA</name>
        <dbReference type="ChEBI" id="CHEBI:57288"/>
    </ligand>
</feature>
<evidence type="ECO:0000256" key="4">
    <source>
        <dbReference type="ARBA" id="ARBA00007707"/>
    </source>
</evidence>
<dbReference type="Gene3D" id="2.160.10.10">
    <property type="entry name" value="Hexapeptide repeat proteins"/>
    <property type="match status" value="1"/>
</dbReference>
<keyword evidence="7 20" id="KW-0808">Transferase</keyword>
<evidence type="ECO:0000256" key="7">
    <source>
        <dbReference type="ARBA" id="ARBA00022679"/>
    </source>
</evidence>
<dbReference type="EC" id="2.3.1.157" evidence="20"/>
<accession>A0A073J0Q6</accession>
<organism evidence="22 23">
    <name type="scientific">Synergistes jonesii</name>
    <dbReference type="NCBI Taxonomy" id="2754"/>
    <lineage>
        <taxon>Bacteria</taxon>
        <taxon>Thermotogati</taxon>
        <taxon>Synergistota</taxon>
        <taxon>Synergistia</taxon>
        <taxon>Synergistales</taxon>
        <taxon>Synergistaceae</taxon>
        <taxon>Synergistes</taxon>
    </lineage>
</organism>
<feature type="binding site" evidence="20">
    <location>
        <position position="339"/>
    </location>
    <ligand>
        <name>UDP-N-acetyl-alpha-D-glucosamine</name>
        <dbReference type="ChEBI" id="CHEBI:57705"/>
    </ligand>
</feature>
<evidence type="ECO:0000313" key="23">
    <source>
        <dbReference type="Proteomes" id="UP000027665"/>
    </source>
</evidence>
<evidence type="ECO:0000259" key="21">
    <source>
        <dbReference type="Pfam" id="PF00483"/>
    </source>
</evidence>
<dbReference type="InterPro" id="IPR050065">
    <property type="entry name" value="GlmU-like"/>
</dbReference>